<keyword evidence="1" id="KW-0812">Transmembrane</keyword>
<keyword evidence="1" id="KW-1133">Transmembrane helix</keyword>
<protein>
    <submittedName>
        <fullName evidence="2">Uncharacterized protein</fullName>
    </submittedName>
</protein>
<reference evidence="2" key="2">
    <citation type="submission" date="2023-02" db="EMBL/GenBank/DDBJ databases">
        <authorList>
            <consortium name="DOE Joint Genome Institute"/>
            <person name="Mondo S.J."/>
            <person name="Chang Y."/>
            <person name="Wang Y."/>
            <person name="Ahrendt S."/>
            <person name="Andreopoulos W."/>
            <person name="Barry K."/>
            <person name="Beard J."/>
            <person name="Benny G.L."/>
            <person name="Blankenship S."/>
            <person name="Bonito G."/>
            <person name="Cuomo C."/>
            <person name="Desiro A."/>
            <person name="Gervers K.A."/>
            <person name="Hundley H."/>
            <person name="Kuo A."/>
            <person name="LaButti K."/>
            <person name="Lang B.F."/>
            <person name="Lipzen A."/>
            <person name="O'Donnell K."/>
            <person name="Pangilinan J."/>
            <person name="Reynolds N."/>
            <person name="Sandor L."/>
            <person name="Smith M.W."/>
            <person name="Tsang A."/>
            <person name="Grigoriev I.V."/>
            <person name="Stajich J.E."/>
            <person name="Spatafora J.W."/>
        </authorList>
    </citation>
    <scope>NUCLEOTIDE SEQUENCE</scope>
    <source>
        <strain evidence="2">RSA 2281</strain>
    </source>
</reference>
<dbReference type="AlphaFoldDB" id="A0AAD5P985"/>
<gene>
    <name evidence="2" type="ORF">BDA99DRAFT_541999</name>
</gene>
<accession>A0AAD5P985</accession>
<reference evidence="2" key="1">
    <citation type="journal article" date="2022" name="IScience">
        <title>Evolution of zygomycete secretomes and the origins of terrestrial fungal ecologies.</title>
        <authorList>
            <person name="Chang Y."/>
            <person name="Wang Y."/>
            <person name="Mondo S."/>
            <person name="Ahrendt S."/>
            <person name="Andreopoulos W."/>
            <person name="Barry K."/>
            <person name="Beard J."/>
            <person name="Benny G.L."/>
            <person name="Blankenship S."/>
            <person name="Bonito G."/>
            <person name="Cuomo C."/>
            <person name="Desiro A."/>
            <person name="Gervers K.A."/>
            <person name="Hundley H."/>
            <person name="Kuo A."/>
            <person name="LaButti K."/>
            <person name="Lang B.F."/>
            <person name="Lipzen A."/>
            <person name="O'Donnell K."/>
            <person name="Pangilinan J."/>
            <person name="Reynolds N."/>
            <person name="Sandor L."/>
            <person name="Smith M.E."/>
            <person name="Tsang A."/>
            <person name="Grigoriev I.V."/>
            <person name="Stajich J.E."/>
            <person name="Spatafora J.W."/>
        </authorList>
    </citation>
    <scope>NUCLEOTIDE SEQUENCE</scope>
    <source>
        <strain evidence="2">RSA 2281</strain>
    </source>
</reference>
<dbReference type="EMBL" id="JAIXMP010000034">
    <property type="protein sequence ID" value="KAI9249691.1"/>
    <property type="molecule type" value="Genomic_DNA"/>
</dbReference>
<dbReference type="Proteomes" id="UP001209540">
    <property type="component" value="Unassembled WGS sequence"/>
</dbReference>
<evidence type="ECO:0000313" key="3">
    <source>
        <dbReference type="Proteomes" id="UP001209540"/>
    </source>
</evidence>
<organism evidence="2 3">
    <name type="scientific">Phascolomyces articulosus</name>
    <dbReference type="NCBI Taxonomy" id="60185"/>
    <lineage>
        <taxon>Eukaryota</taxon>
        <taxon>Fungi</taxon>
        <taxon>Fungi incertae sedis</taxon>
        <taxon>Mucoromycota</taxon>
        <taxon>Mucoromycotina</taxon>
        <taxon>Mucoromycetes</taxon>
        <taxon>Mucorales</taxon>
        <taxon>Lichtheimiaceae</taxon>
        <taxon>Phascolomyces</taxon>
    </lineage>
</organism>
<comment type="caution">
    <text evidence="2">The sequence shown here is derived from an EMBL/GenBank/DDBJ whole genome shotgun (WGS) entry which is preliminary data.</text>
</comment>
<proteinExistence type="predicted"/>
<name>A0AAD5P985_9FUNG</name>
<keyword evidence="3" id="KW-1185">Reference proteome</keyword>
<evidence type="ECO:0000313" key="2">
    <source>
        <dbReference type="EMBL" id="KAI9249691.1"/>
    </source>
</evidence>
<keyword evidence="1" id="KW-0472">Membrane</keyword>
<evidence type="ECO:0000256" key="1">
    <source>
        <dbReference type="SAM" id="Phobius"/>
    </source>
</evidence>
<feature type="transmembrane region" description="Helical" evidence="1">
    <location>
        <begin position="6"/>
        <end position="29"/>
    </location>
</feature>
<sequence>MHRLAIFHIVYVTIFASFLYHYATSLLIFTETSLEWNRLLPKVLLRNIVTERFKPEFKKFLLKKGILRNCECNFIKHRSLCLISIGPTKQLSSQLGHINDNS</sequence>